<evidence type="ECO:0000313" key="10">
    <source>
        <dbReference type="EMBL" id="RDB20262.1"/>
    </source>
</evidence>
<dbReference type="OrthoDB" id="2405412at2759"/>
<feature type="domain" description="Clp1 P-loop" evidence="9">
    <location>
        <begin position="348"/>
        <end position="552"/>
    </location>
</feature>
<dbReference type="PANTHER" id="PTHR12755:SF3">
    <property type="entry name" value="POLYNUCLEOTIDE 5'-HYDROXYL-KINASE NOL9"/>
    <property type="match status" value="1"/>
</dbReference>
<dbReference type="EMBL" id="LUEZ02000069">
    <property type="protein sequence ID" value="RDB20262.1"/>
    <property type="molecule type" value="Genomic_DNA"/>
</dbReference>
<evidence type="ECO:0000256" key="5">
    <source>
        <dbReference type="ARBA" id="ARBA00022741"/>
    </source>
</evidence>
<dbReference type="GO" id="GO:0051731">
    <property type="term" value="F:polynucleotide 5'-hydroxyl-kinase activity"/>
    <property type="evidence" value="ECO:0007669"/>
    <property type="project" value="InterPro"/>
</dbReference>
<accession>A0A369JG30</accession>
<organism evidence="10 11">
    <name type="scientific">Hypsizygus marmoreus</name>
    <name type="common">White beech mushroom</name>
    <name type="synonym">Agaricus marmoreus</name>
    <dbReference type="NCBI Taxonomy" id="39966"/>
    <lineage>
        <taxon>Eukaryota</taxon>
        <taxon>Fungi</taxon>
        <taxon>Dikarya</taxon>
        <taxon>Basidiomycota</taxon>
        <taxon>Agaricomycotina</taxon>
        <taxon>Agaricomycetes</taxon>
        <taxon>Agaricomycetidae</taxon>
        <taxon>Agaricales</taxon>
        <taxon>Tricholomatineae</taxon>
        <taxon>Lyophyllaceae</taxon>
        <taxon>Hypsizygus</taxon>
    </lineage>
</organism>
<dbReference type="FunCoup" id="A0A369JG30">
    <property type="interactions" value="252"/>
</dbReference>
<comment type="caution">
    <text evidence="10">The sequence shown here is derived from an EMBL/GenBank/DDBJ whole genome shotgun (WGS) entry which is preliminary data.</text>
</comment>
<dbReference type="Proteomes" id="UP000076154">
    <property type="component" value="Unassembled WGS sequence"/>
</dbReference>
<dbReference type="Gene3D" id="3.40.50.300">
    <property type="entry name" value="P-loop containing nucleotide triphosphate hydrolases"/>
    <property type="match status" value="1"/>
</dbReference>
<evidence type="ECO:0000313" key="11">
    <source>
        <dbReference type="Proteomes" id="UP000076154"/>
    </source>
</evidence>
<dbReference type="InterPro" id="IPR027417">
    <property type="entry name" value="P-loop_NTPase"/>
</dbReference>
<dbReference type="STRING" id="39966.A0A369JG30"/>
<sequence>MLSAVAARKAAQAARQENAVPVEQRPVASPSPVETPPPTKPTSKRKPTTQPSNAPKRKKKEKRTPAVRTVRYFVEQEQLDSFRDQEDVIVIDSDEEVMSDEPEVPVVVVDKRRWSPSIPLNDSSDEDEEGPSVGSSMTPIPPAKVDAPQVLSIFQPTLNQNMFLLEPAHISALNVESTSNASGSVVLLGPSDTICLLGVYTFTVLQGSITICGVTLSASLRTFRVFAPRSSPLPVLEGVDGIGAVPSINSLPKPLHTVIGSPVSLVLFQELRTGVEGLGHVCRTFDSVFEPSRWQKAAGTSASLQLHGVHMITHQTKDVQAFDLPYSWERALSSASSDAPVGIHLVKGPKKSGKSTFARTLVNRLLTQYRRVAYLECDLGQSEFTPGGMVALNVVDTPLFGPPFTHLTLPTFAHYIGATTPRSSPSHYLTAVQSALESYRLDIQTPAVAFDAPEDDTRISGVIPLVVNTMGWNKGLGADLTTKIQDTTEPTDIYEVEAPVFDAVWPAPPPRNPLPTPHTAKLHPLQPIASSVLSTSYSAADHRSLAILSYFHAVFPSSPPTELEQVTATTWNTSLPLCARPPYEVDCAQVFEKVILTGAGSEDVVPSEVQRVLNGAVVGLVACEPGTLDLDVSMSSTSTDAIPYTQGFPVPSPSTSVCHGLALIRSMSPASSQMHILTPLPHQALAKCRVVVKGELDLPVWGMLDFRGDGDDVAGVEKGRVPYLQWGKGEGVGAERRRVRRNLMRRGQM</sequence>
<dbReference type="AlphaFoldDB" id="A0A369JG30"/>
<evidence type="ECO:0000256" key="4">
    <source>
        <dbReference type="ARBA" id="ARBA00022679"/>
    </source>
</evidence>
<evidence type="ECO:0000256" key="3">
    <source>
        <dbReference type="ARBA" id="ARBA00019824"/>
    </source>
</evidence>
<dbReference type="GO" id="GO:0000448">
    <property type="term" value="P:cleavage in ITS2 between 5.8S rRNA and LSU-rRNA of tricistronic rRNA transcript (SSU-rRNA, 5.8S rRNA, LSU-rRNA)"/>
    <property type="evidence" value="ECO:0007669"/>
    <property type="project" value="TreeGrafter"/>
</dbReference>
<dbReference type="PANTHER" id="PTHR12755">
    <property type="entry name" value="CLEAVAGE/POLYADENYLATION FACTOR IA SUBUNIT CLP1P"/>
    <property type="match status" value="1"/>
</dbReference>
<evidence type="ECO:0000256" key="7">
    <source>
        <dbReference type="ARBA" id="ARBA00022840"/>
    </source>
</evidence>
<evidence type="ECO:0000256" key="8">
    <source>
        <dbReference type="SAM" id="MobiDB-lite"/>
    </source>
</evidence>
<keyword evidence="11" id="KW-1185">Reference proteome</keyword>
<feature type="compositionally biased region" description="Low complexity" evidence="8">
    <location>
        <begin position="1"/>
        <end position="20"/>
    </location>
</feature>
<keyword evidence="4" id="KW-0808">Transferase</keyword>
<evidence type="ECO:0000256" key="2">
    <source>
        <dbReference type="ARBA" id="ARBA00018706"/>
    </source>
</evidence>
<comment type="similarity">
    <text evidence="1">Belongs to the Clp1 family. NOL9/GRC3 subfamily.</text>
</comment>
<dbReference type="InterPro" id="IPR045116">
    <property type="entry name" value="Clp1/Grc3"/>
</dbReference>
<keyword evidence="6" id="KW-0418">Kinase</keyword>
<feature type="region of interest" description="Disordered" evidence="8">
    <location>
        <begin position="1"/>
        <end position="69"/>
    </location>
</feature>
<protein>
    <recommendedName>
        <fullName evidence="3">Polynucleotide 5'-hydroxyl-kinase GRC3</fullName>
    </recommendedName>
    <alternativeName>
        <fullName evidence="2">Polynucleotide 5'-hydroxyl-kinase grc3</fullName>
    </alternativeName>
</protein>
<proteinExistence type="inferred from homology"/>
<name>A0A369JG30_HYPMA</name>
<evidence type="ECO:0000256" key="6">
    <source>
        <dbReference type="ARBA" id="ARBA00022777"/>
    </source>
</evidence>
<evidence type="ECO:0000256" key="1">
    <source>
        <dbReference type="ARBA" id="ARBA00011003"/>
    </source>
</evidence>
<dbReference type="GO" id="GO:0005524">
    <property type="term" value="F:ATP binding"/>
    <property type="evidence" value="ECO:0007669"/>
    <property type="project" value="UniProtKB-KW"/>
</dbReference>
<dbReference type="InParanoid" id="A0A369JG30"/>
<evidence type="ECO:0000259" key="9">
    <source>
        <dbReference type="Pfam" id="PF16575"/>
    </source>
</evidence>
<dbReference type="GO" id="GO:0005634">
    <property type="term" value="C:nucleus"/>
    <property type="evidence" value="ECO:0007669"/>
    <property type="project" value="TreeGrafter"/>
</dbReference>
<keyword evidence="5" id="KW-0547">Nucleotide-binding</keyword>
<gene>
    <name evidence="10" type="primary">GRC3</name>
    <name evidence="10" type="ORF">Hypma_012684</name>
</gene>
<reference evidence="10" key="1">
    <citation type="submission" date="2018-04" db="EMBL/GenBank/DDBJ databases">
        <title>Whole genome sequencing of Hypsizygus marmoreus.</title>
        <authorList>
            <person name="Choi I.-G."/>
            <person name="Min B."/>
            <person name="Kim J.-G."/>
            <person name="Kim S."/>
            <person name="Oh Y.-L."/>
            <person name="Kong W.-S."/>
            <person name="Park H."/>
            <person name="Jeong J."/>
            <person name="Song E.-S."/>
        </authorList>
    </citation>
    <scope>NUCLEOTIDE SEQUENCE [LARGE SCALE GENOMIC DNA]</scope>
    <source>
        <strain evidence="10">51987-8</strain>
    </source>
</reference>
<keyword evidence="7" id="KW-0067">ATP-binding</keyword>
<dbReference type="InterPro" id="IPR032319">
    <property type="entry name" value="CLP1_P"/>
</dbReference>
<feature type="region of interest" description="Disordered" evidence="8">
    <location>
        <begin position="115"/>
        <end position="141"/>
    </location>
</feature>
<dbReference type="Pfam" id="PF16575">
    <property type="entry name" value="CLP1_P"/>
    <property type="match status" value="1"/>
</dbReference>